<evidence type="ECO:0000313" key="14">
    <source>
        <dbReference type="Proteomes" id="UP000536835"/>
    </source>
</evidence>
<dbReference type="PRINTS" id="PR00119">
    <property type="entry name" value="CATATPASE"/>
</dbReference>
<dbReference type="NCBIfam" id="TIGR01494">
    <property type="entry name" value="ATPase_P-type"/>
    <property type="match status" value="2"/>
</dbReference>
<keyword evidence="5" id="KW-0547">Nucleotide-binding</keyword>
<dbReference type="InterPro" id="IPR008250">
    <property type="entry name" value="ATPase_P-typ_transduc_dom_A_sf"/>
</dbReference>
<dbReference type="Pfam" id="PF00690">
    <property type="entry name" value="Cation_ATPase_N"/>
    <property type="match status" value="1"/>
</dbReference>
<dbReference type="Pfam" id="PF00689">
    <property type="entry name" value="Cation_ATPase_C"/>
    <property type="match status" value="1"/>
</dbReference>
<sequence length="942" mass="99799">MLDLSEPDRNDHTGSGAVGDKAATTAFHARSGPECLGALSSSDDGLTPEEATRRLAEYGPNRPPQHKRTPVLLRFLAHFNNVLMYVLMASAVTTAVLGHSTDAAVIAAVVLANAIIGFIQEGRAEKAMASIGKMLAPHAAVIRGGERLTLDSAEIVPGDIVLLDAGDRVPADIRLLEAHGVQAQEAVLTGESVPVEKGEEASAENAALAERYGVAFGGTLVTSGQAKGVVFATGHRTEIGKISRMMHDVETMTTPLIRQMNGFSTWLTILALLLAALLVVFGVMVRGEPFIEMFMAAVSIAVAAIPEGLPAILTITMAVGVQAMAKRNAIVRRLPAIETLGSVSVICTDKTGTLTRNEMVVRSVVARAGSWEVEGEGYAPEGEIRAEGTGSIEVLHAIAAVSERCNDACLAEEGGGWSVGGDPMEGALLAFARKANPDEAPKTERKGLIPFDARHRFMATLDRAGDDSVVSVKGAPEAIGAFCRTQIGAEGAEEPFDETFWKDEIDRLSASGQRVLGFASRQAAAEEGDLTPDTLGHELVFLGIVGLIDPPRPEAIEAVAACIEAGIDVKMITGDHRGTAAAIGRQIGLASVDRVLTGQDLDELDDAALSHAAFETDIFARTSPEHKLRLVRALKAQGLTVAMTGDGVNDAPAVKLADAGIAMGIKGSEATIEVADIVLADDNFASIAAAVREGRTVYDNIKKVLAWLLPTDAAEVAIVSLAVLLGTALPITPLQILWVNLVTAVTLGIALAFEPTEENTMHRPPRPADQPIFDGRLAWHVVVVTVVFVAGIYGIFTYGLRLGYDLPVARTMALNALVAFEIAALFYVRNIYGTSFTWKAVRGTRVIWLTVFLTAAGQLAVTYIPSLQSIFGTAAVPVREGLIILGLGVIVLILLETEKQLRFAVTGAGQRRSQEQNRGARPTTAPQRPLDRGQRRLLLPPK</sequence>
<dbReference type="Pfam" id="PF13246">
    <property type="entry name" value="Cation_ATPase"/>
    <property type="match status" value="1"/>
</dbReference>
<dbReference type="SUPFAM" id="SSF81653">
    <property type="entry name" value="Calcium ATPase, transduction domain A"/>
    <property type="match status" value="1"/>
</dbReference>
<evidence type="ECO:0000256" key="7">
    <source>
        <dbReference type="ARBA" id="ARBA00022967"/>
    </source>
</evidence>
<feature type="transmembrane region" description="Helical" evidence="11">
    <location>
        <begin position="844"/>
        <end position="864"/>
    </location>
</feature>
<keyword evidence="4 11" id="KW-0812">Transmembrane</keyword>
<dbReference type="PROSITE" id="PS00154">
    <property type="entry name" value="ATPASE_E1_E2"/>
    <property type="match status" value="1"/>
</dbReference>
<dbReference type="GO" id="GO:0016887">
    <property type="term" value="F:ATP hydrolysis activity"/>
    <property type="evidence" value="ECO:0007669"/>
    <property type="project" value="InterPro"/>
</dbReference>
<dbReference type="PANTHER" id="PTHR43294:SF21">
    <property type="entry name" value="CATION TRANSPORTING ATPASE"/>
    <property type="match status" value="1"/>
</dbReference>
<dbReference type="InterPro" id="IPR023299">
    <property type="entry name" value="ATPase_P-typ_cyto_dom_N"/>
</dbReference>
<organism evidence="13 14">
    <name type="scientific">Parvularcula mediterranea</name>
    <dbReference type="NCBI Taxonomy" id="2732508"/>
    <lineage>
        <taxon>Bacteria</taxon>
        <taxon>Pseudomonadati</taxon>
        <taxon>Pseudomonadota</taxon>
        <taxon>Alphaproteobacteria</taxon>
        <taxon>Parvularculales</taxon>
        <taxon>Parvularculaceae</taxon>
        <taxon>Parvularcula</taxon>
    </lineage>
</organism>
<evidence type="ECO:0000259" key="12">
    <source>
        <dbReference type="SMART" id="SM00831"/>
    </source>
</evidence>
<keyword evidence="7" id="KW-1278">Translocase</keyword>
<feature type="transmembrane region" description="Helical" evidence="11">
    <location>
        <begin position="812"/>
        <end position="832"/>
    </location>
</feature>
<evidence type="ECO:0000256" key="1">
    <source>
        <dbReference type="ARBA" id="ARBA00004651"/>
    </source>
</evidence>
<evidence type="ECO:0000256" key="10">
    <source>
        <dbReference type="SAM" id="MobiDB-lite"/>
    </source>
</evidence>
<dbReference type="InterPro" id="IPR006068">
    <property type="entry name" value="ATPase_P-typ_cation-transptr_C"/>
</dbReference>
<feature type="transmembrane region" description="Helical" evidence="11">
    <location>
        <begin position="777"/>
        <end position="800"/>
    </location>
</feature>
<dbReference type="InterPro" id="IPR018303">
    <property type="entry name" value="ATPase_P-typ_P_site"/>
</dbReference>
<keyword evidence="6" id="KW-0067">ATP-binding</keyword>
<dbReference type="InterPro" id="IPR044492">
    <property type="entry name" value="P_typ_ATPase_HD_dom"/>
</dbReference>
<comment type="subcellular location">
    <subcellularLocation>
        <location evidence="1">Cell membrane</location>
        <topology evidence="1">Multi-pass membrane protein</topology>
    </subcellularLocation>
</comment>
<dbReference type="GO" id="GO:1990573">
    <property type="term" value="P:potassium ion import across plasma membrane"/>
    <property type="evidence" value="ECO:0007669"/>
    <property type="project" value="TreeGrafter"/>
</dbReference>
<comment type="similarity">
    <text evidence="2">Belongs to the cation transport ATPase (P-type) (TC 3.A.3) family. Type IIA subfamily.</text>
</comment>
<feature type="transmembrane region" description="Helical" evidence="11">
    <location>
        <begin position="71"/>
        <end position="97"/>
    </location>
</feature>
<dbReference type="Gene3D" id="2.70.150.10">
    <property type="entry name" value="Calcium-transporting ATPase, cytoplasmic transduction domain A"/>
    <property type="match status" value="1"/>
</dbReference>
<dbReference type="PRINTS" id="PR00120">
    <property type="entry name" value="HATPASE"/>
</dbReference>
<feature type="transmembrane region" description="Helical" evidence="11">
    <location>
        <begin position="870"/>
        <end position="895"/>
    </location>
</feature>
<dbReference type="SFLD" id="SFLDF00027">
    <property type="entry name" value="p-type_atpase"/>
    <property type="match status" value="1"/>
</dbReference>
<dbReference type="InterPro" id="IPR001757">
    <property type="entry name" value="P_typ_ATPase"/>
</dbReference>
<dbReference type="Gene3D" id="3.40.1110.10">
    <property type="entry name" value="Calcium-transporting ATPase, cytoplasmic domain N"/>
    <property type="match status" value="1"/>
</dbReference>
<feature type="transmembrane region" description="Helical" evidence="11">
    <location>
        <begin position="704"/>
        <end position="729"/>
    </location>
</feature>
<gene>
    <name evidence="13" type="ORF">HK107_14625</name>
</gene>
<dbReference type="GO" id="GO:0005524">
    <property type="term" value="F:ATP binding"/>
    <property type="evidence" value="ECO:0007669"/>
    <property type="project" value="UniProtKB-KW"/>
</dbReference>
<reference evidence="13 14" key="1">
    <citation type="submission" date="2020-05" db="EMBL/GenBank/DDBJ databases">
        <title>Parvularcula mediterraneae sp. nov., isolated from polypropylene straw from shallow seawater of the seashore of Laganas in Zakynthos island, Greece.</title>
        <authorList>
            <person name="Szabo I."/>
            <person name="Al-Omari J."/>
            <person name="Rado J."/>
            <person name="Szerdahelyi G.S."/>
        </authorList>
    </citation>
    <scope>NUCLEOTIDE SEQUENCE [LARGE SCALE GENOMIC DNA]</scope>
    <source>
        <strain evidence="13 14">ZS-1/3</strain>
    </source>
</reference>
<evidence type="ECO:0000256" key="8">
    <source>
        <dbReference type="ARBA" id="ARBA00022989"/>
    </source>
</evidence>
<dbReference type="InterPro" id="IPR023214">
    <property type="entry name" value="HAD_sf"/>
</dbReference>
<evidence type="ECO:0000256" key="2">
    <source>
        <dbReference type="ARBA" id="ARBA00005675"/>
    </source>
</evidence>
<dbReference type="PANTHER" id="PTHR43294">
    <property type="entry name" value="SODIUM/POTASSIUM-TRANSPORTING ATPASE SUBUNIT ALPHA"/>
    <property type="match status" value="1"/>
</dbReference>
<keyword evidence="14" id="KW-1185">Reference proteome</keyword>
<dbReference type="SUPFAM" id="SSF81665">
    <property type="entry name" value="Calcium ATPase, transmembrane domain M"/>
    <property type="match status" value="1"/>
</dbReference>
<feature type="region of interest" description="Disordered" evidence="10">
    <location>
        <begin position="912"/>
        <end position="942"/>
    </location>
</feature>
<dbReference type="InterPro" id="IPR036412">
    <property type="entry name" value="HAD-like_sf"/>
</dbReference>
<protein>
    <submittedName>
        <fullName evidence="13">HAD-IC family P-type ATPase</fullName>
    </submittedName>
</protein>
<dbReference type="GO" id="GO:0006883">
    <property type="term" value="P:intracellular sodium ion homeostasis"/>
    <property type="evidence" value="ECO:0007669"/>
    <property type="project" value="TreeGrafter"/>
</dbReference>
<evidence type="ECO:0000256" key="3">
    <source>
        <dbReference type="ARBA" id="ARBA00022475"/>
    </source>
</evidence>
<dbReference type="Pfam" id="PF00122">
    <property type="entry name" value="E1-E2_ATPase"/>
    <property type="match status" value="1"/>
</dbReference>
<dbReference type="GO" id="GO:0030007">
    <property type="term" value="P:intracellular potassium ion homeostasis"/>
    <property type="evidence" value="ECO:0007669"/>
    <property type="project" value="TreeGrafter"/>
</dbReference>
<proteinExistence type="inferred from homology"/>
<evidence type="ECO:0000256" key="9">
    <source>
        <dbReference type="ARBA" id="ARBA00023136"/>
    </source>
</evidence>
<evidence type="ECO:0000256" key="11">
    <source>
        <dbReference type="SAM" id="Phobius"/>
    </source>
</evidence>
<dbReference type="GO" id="GO:0005391">
    <property type="term" value="F:P-type sodium:potassium-exchanging transporter activity"/>
    <property type="evidence" value="ECO:0007669"/>
    <property type="project" value="TreeGrafter"/>
</dbReference>
<dbReference type="InterPro" id="IPR023298">
    <property type="entry name" value="ATPase_P-typ_TM_dom_sf"/>
</dbReference>
<name>A0A7Y3RNX6_9PROT</name>
<dbReference type="GO" id="GO:1902600">
    <property type="term" value="P:proton transmembrane transport"/>
    <property type="evidence" value="ECO:0007669"/>
    <property type="project" value="TreeGrafter"/>
</dbReference>
<dbReference type="SMART" id="SM00831">
    <property type="entry name" value="Cation_ATPase_N"/>
    <property type="match status" value="1"/>
</dbReference>
<evidence type="ECO:0000256" key="4">
    <source>
        <dbReference type="ARBA" id="ARBA00022692"/>
    </source>
</evidence>
<evidence type="ECO:0000256" key="6">
    <source>
        <dbReference type="ARBA" id="ARBA00022840"/>
    </source>
</evidence>
<keyword evidence="3" id="KW-1003">Cell membrane</keyword>
<keyword evidence="8 11" id="KW-1133">Transmembrane helix</keyword>
<dbReference type="SFLD" id="SFLDG00002">
    <property type="entry name" value="C1.7:_P-type_atpase_like"/>
    <property type="match status" value="1"/>
</dbReference>
<feature type="region of interest" description="Disordered" evidence="10">
    <location>
        <begin position="1"/>
        <end position="21"/>
    </location>
</feature>
<dbReference type="Gene3D" id="3.40.50.1000">
    <property type="entry name" value="HAD superfamily/HAD-like"/>
    <property type="match status" value="1"/>
</dbReference>
<evidence type="ECO:0000313" key="13">
    <source>
        <dbReference type="EMBL" id="NNU17563.1"/>
    </source>
</evidence>
<feature type="compositionally biased region" description="Basic and acidic residues" evidence="10">
    <location>
        <begin position="1"/>
        <end position="12"/>
    </location>
</feature>
<feature type="transmembrane region" description="Helical" evidence="11">
    <location>
        <begin position="735"/>
        <end position="756"/>
    </location>
</feature>
<dbReference type="GO" id="GO:0005886">
    <property type="term" value="C:plasma membrane"/>
    <property type="evidence" value="ECO:0007669"/>
    <property type="project" value="UniProtKB-SubCell"/>
</dbReference>
<keyword evidence="9 11" id="KW-0472">Membrane</keyword>
<dbReference type="InterPro" id="IPR059000">
    <property type="entry name" value="ATPase_P-type_domA"/>
</dbReference>
<feature type="domain" description="Cation-transporting P-type ATPase N-terminal" evidence="12">
    <location>
        <begin position="26"/>
        <end position="99"/>
    </location>
</feature>
<dbReference type="SFLD" id="SFLDS00003">
    <property type="entry name" value="Haloacid_Dehalogenase"/>
    <property type="match status" value="1"/>
</dbReference>
<dbReference type="SUPFAM" id="SSF56784">
    <property type="entry name" value="HAD-like"/>
    <property type="match status" value="1"/>
</dbReference>
<evidence type="ECO:0000256" key="5">
    <source>
        <dbReference type="ARBA" id="ARBA00022741"/>
    </source>
</evidence>
<dbReference type="EMBL" id="JABFCX010000003">
    <property type="protein sequence ID" value="NNU17563.1"/>
    <property type="molecule type" value="Genomic_DNA"/>
</dbReference>
<comment type="caution">
    <text evidence="13">The sequence shown here is derived from an EMBL/GenBank/DDBJ whole genome shotgun (WGS) entry which is preliminary data.</text>
</comment>
<dbReference type="InterPro" id="IPR050510">
    <property type="entry name" value="Cation_transp_ATPase_P-type"/>
</dbReference>
<dbReference type="Gene3D" id="1.20.1110.10">
    <property type="entry name" value="Calcium-transporting ATPase, transmembrane domain"/>
    <property type="match status" value="1"/>
</dbReference>
<feature type="transmembrane region" description="Helical" evidence="11">
    <location>
        <begin position="293"/>
        <end position="319"/>
    </location>
</feature>
<feature type="transmembrane region" description="Helical" evidence="11">
    <location>
        <begin position="103"/>
        <end position="119"/>
    </location>
</feature>
<dbReference type="SUPFAM" id="SSF81660">
    <property type="entry name" value="Metal cation-transporting ATPase, ATP-binding domain N"/>
    <property type="match status" value="1"/>
</dbReference>
<dbReference type="InterPro" id="IPR004014">
    <property type="entry name" value="ATPase_P-typ_cation-transptr_N"/>
</dbReference>
<dbReference type="AlphaFoldDB" id="A0A7Y3RNX6"/>
<accession>A0A7Y3RNX6</accession>
<dbReference type="RefSeq" id="WP_173201111.1">
    <property type="nucleotide sequence ID" value="NZ_JABFCX010000003.1"/>
</dbReference>
<dbReference type="Proteomes" id="UP000536835">
    <property type="component" value="Unassembled WGS sequence"/>
</dbReference>
<feature type="transmembrane region" description="Helical" evidence="11">
    <location>
        <begin position="266"/>
        <end position="287"/>
    </location>
</feature>
<dbReference type="GO" id="GO:0036376">
    <property type="term" value="P:sodium ion export across plasma membrane"/>
    <property type="evidence" value="ECO:0007669"/>
    <property type="project" value="TreeGrafter"/>
</dbReference>